<dbReference type="SMART" id="SM00321">
    <property type="entry name" value="WSC"/>
    <property type="match status" value="3"/>
</dbReference>
<evidence type="ECO:0000313" key="5">
    <source>
        <dbReference type="EMBL" id="EMD62666.1"/>
    </source>
</evidence>
<feature type="signal peptide" evidence="3">
    <location>
        <begin position="1"/>
        <end position="25"/>
    </location>
</feature>
<dbReference type="eggNOG" id="KOG4157">
    <property type="taxonomic scope" value="Eukaryota"/>
</dbReference>
<keyword evidence="1 3" id="KW-0732">Signal</keyword>
<feature type="region of interest" description="Disordered" evidence="2">
    <location>
        <begin position="155"/>
        <end position="187"/>
    </location>
</feature>
<accession>M2T0F2</accession>
<dbReference type="Pfam" id="PF01822">
    <property type="entry name" value="WSC"/>
    <property type="match status" value="3"/>
</dbReference>
<dbReference type="PANTHER" id="PTHR32208:SF105">
    <property type="entry name" value="COPPER RADICAL OXIDASE"/>
    <property type="match status" value="1"/>
</dbReference>
<protein>
    <recommendedName>
        <fullName evidence="4">WSC domain-containing protein</fullName>
    </recommendedName>
</protein>
<feature type="domain" description="WSC" evidence="4">
    <location>
        <begin position="31"/>
        <end position="126"/>
    </location>
</feature>
<feature type="compositionally biased region" description="Low complexity" evidence="2">
    <location>
        <begin position="155"/>
        <end position="186"/>
    </location>
</feature>
<dbReference type="CDD" id="cd02851">
    <property type="entry name" value="E_set_GO_C"/>
    <property type="match status" value="1"/>
</dbReference>
<dbReference type="Pfam" id="PF09118">
    <property type="entry name" value="GO-like_E_set"/>
    <property type="match status" value="1"/>
</dbReference>
<evidence type="ECO:0000313" key="6">
    <source>
        <dbReference type="Proteomes" id="UP000016934"/>
    </source>
</evidence>
<dbReference type="Proteomes" id="UP000016934">
    <property type="component" value="Unassembled WGS sequence"/>
</dbReference>
<keyword evidence="6" id="KW-1185">Reference proteome</keyword>
<evidence type="ECO:0000256" key="3">
    <source>
        <dbReference type="SAM" id="SignalP"/>
    </source>
</evidence>
<dbReference type="AlphaFoldDB" id="M2T0F2"/>
<dbReference type="RefSeq" id="XP_007701640.1">
    <property type="nucleotide sequence ID" value="XM_007703450.1"/>
</dbReference>
<dbReference type="InterPro" id="IPR014756">
    <property type="entry name" value="Ig_E-set"/>
</dbReference>
<sequence>MAPPHALRLSHSLLLALSVASTVSAQEPKVGWHAEGCYTDSVQARSLSAPFGVTGGMTNQKCRDACRTAFFTYAGTEYAGECFCDNQLRNQGRPAPDGNTGCNMACNGNQTEICGGPDRLTLWRFYTGNEVSTSSSAVSSAPVSSPAVSSAADSSAAASSTEAPATTTTPTTTAQASTSSAPPAASGLPQGFEYKGCYVDGPGFRILNNQQPDDQQMTVASCTRKCAQAGFEIAAMEYSYQCFCDNFVRMGGALAQSESECNTKCAGNQAETCGGPNRMSIYSSQDPLKIYQQPKPIQTVGGWKYQGCITDIGGQVFPWKSVNETGNSPEWCLNKCQEFGFMYAGLEYGQECFCGDLDGIEKAGSKPAPESECNMSCPGAPEAICGQGNRLSYYKWEGADPLYVWNYPKGNAAGRYEFLVGGPIIPLISQPAVNGKISLLEKYGTGEPNSTGAYELDPSIGGDIFHAFRELTGIKTDIFCAAGLTLPDRAGRQINIGGWSTDSLFGVRMYTPDGTLGVNGTNNWQEDVNTVKLQQGRWYPTGLLMANGSMLIVGGQDGSNGPPVPNMEILPKAGAVKHAQYLQDTDPYNLYPFLVVLPSGGIFIQYYNEARILDEVTLDTKTILPKVPAAVTDPTGGRTYPYEGTQVLLPQHYPYTDPLEVLICGGAAKNPRYGLDNCVSMAPDVAQPKWTIERMPSRRVMSCMASLPDGTFLILNGAEIGEAGFGLAESPNLNAVLYDSRKPKHQRMSVMANTTIARMYHSEAVVMDDGRVLVSGSDPQDNVNPQEHRLEVFLPPYLLSGIPQPTFDLPQNDWNWEADYSFTVTSSAGGPIKVSLMGAESSTHGSSMGARILFPQVTCSGNACSVKAPKGPYIAPLGWYRMFVLAGDIPSHAKWIRLGGDPAGLGNWPDVPAFRPLPGVGPVRAANAPTTRSEPVVARSFRG</sequence>
<evidence type="ECO:0000259" key="4">
    <source>
        <dbReference type="PROSITE" id="PS51212"/>
    </source>
</evidence>
<dbReference type="InterPro" id="IPR002889">
    <property type="entry name" value="WSC_carb-bd"/>
</dbReference>
<feature type="domain" description="WSC" evidence="4">
    <location>
        <begin position="191"/>
        <end position="285"/>
    </location>
</feature>
<dbReference type="SUPFAM" id="SSF50965">
    <property type="entry name" value="Galactose oxidase, central domain"/>
    <property type="match status" value="1"/>
</dbReference>
<dbReference type="SUPFAM" id="SSF81296">
    <property type="entry name" value="E set domains"/>
    <property type="match status" value="1"/>
</dbReference>
<dbReference type="HOGENOM" id="CLU_003527_0_0_1"/>
<dbReference type="InterPro" id="IPR013783">
    <property type="entry name" value="Ig-like_fold"/>
</dbReference>
<proteinExistence type="predicted"/>
<dbReference type="Gene3D" id="2.130.10.80">
    <property type="entry name" value="Galactose oxidase/kelch, beta-propeller"/>
    <property type="match status" value="1"/>
</dbReference>
<dbReference type="KEGG" id="bsc:COCSADRAFT_38540"/>
<evidence type="ECO:0000256" key="2">
    <source>
        <dbReference type="SAM" id="MobiDB-lite"/>
    </source>
</evidence>
<dbReference type="Gene3D" id="2.60.40.10">
    <property type="entry name" value="Immunoglobulins"/>
    <property type="match status" value="1"/>
</dbReference>
<dbReference type="PROSITE" id="PS51212">
    <property type="entry name" value="WSC"/>
    <property type="match status" value="3"/>
</dbReference>
<name>M2T0F2_COCSN</name>
<dbReference type="PANTHER" id="PTHR32208">
    <property type="entry name" value="SECRETED PROTEIN-RELATED"/>
    <property type="match status" value="1"/>
</dbReference>
<dbReference type="EMBL" id="KB445646">
    <property type="protein sequence ID" value="EMD62666.1"/>
    <property type="molecule type" value="Genomic_DNA"/>
</dbReference>
<dbReference type="InterPro" id="IPR011043">
    <property type="entry name" value="Gal_Oxase/kelch_b-propeller"/>
</dbReference>
<organism evidence="5 6">
    <name type="scientific">Cochliobolus sativus (strain ND90Pr / ATCC 201652)</name>
    <name type="common">Common root rot and spot blotch fungus</name>
    <name type="synonym">Bipolaris sorokiniana</name>
    <dbReference type="NCBI Taxonomy" id="665912"/>
    <lineage>
        <taxon>Eukaryota</taxon>
        <taxon>Fungi</taxon>
        <taxon>Dikarya</taxon>
        <taxon>Ascomycota</taxon>
        <taxon>Pezizomycotina</taxon>
        <taxon>Dothideomycetes</taxon>
        <taxon>Pleosporomycetidae</taxon>
        <taxon>Pleosporales</taxon>
        <taxon>Pleosporineae</taxon>
        <taxon>Pleosporaceae</taxon>
        <taxon>Bipolaris</taxon>
    </lineage>
</organism>
<gene>
    <name evidence="5" type="ORF">COCSADRAFT_38540</name>
</gene>
<reference evidence="6" key="2">
    <citation type="journal article" date="2013" name="PLoS Genet.">
        <title>Comparative genome structure, secondary metabolite, and effector coding capacity across Cochliobolus pathogens.</title>
        <authorList>
            <person name="Condon B.J."/>
            <person name="Leng Y."/>
            <person name="Wu D."/>
            <person name="Bushley K.E."/>
            <person name="Ohm R.A."/>
            <person name="Otillar R."/>
            <person name="Martin J."/>
            <person name="Schackwitz W."/>
            <person name="Grimwood J."/>
            <person name="MohdZainudin N."/>
            <person name="Xue C."/>
            <person name="Wang R."/>
            <person name="Manning V.A."/>
            <person name="Dhillon B."/>
            <person name="Tu Z.J."/>
            <person name="Steffenson B.J."/>
            <person name="Salamov A."/>
            <person name="Sun H."/>
            <person name="Lowry S."/>
            <person name="LaButti K."/>
            <person name="Han J."/>
            <person name="Copeland A."/>
            <person name="Lindquist E."/>
            <person name="Barry K."/>
            <person name="Schmutz J."/>
            <person name="Baker S.E."/>
            <person name="Ciuffetti L.M."/>
            <person name="Grigoriev I.V."/>
            <person name="Zhong S."/>
            <person name="Turgeon B.G."/>
        </authorList>
    </citation>
    <scope>NUCLEOTIDE SEQUENCE [LARGE SCALE GENOMIC DNA]</scope>
    <source>
        <strain evidence="6">ND90Pr / ATCC 201652</strain>
    </source>
</reference>
<dbReference type="InterPro" id="IPR009880">
    <property type="entry name" value="Glyoxal_oxidase_N"/>
</dbReference>
<dbReference type="InterPro" id="IPR015202">
    <property type="entry name" value="GO-like_E_set"/>
</dbReference>
<reference evidence="5 6" key="1">
    <citation type="journal article" date="2012" name="PLoS Pathog.">
        <title>Diverse lifestyles and strategies of plant pathogenesis encoded in the genomes of eighteen Dothideomycetes fungi.</title>
        <authorList>
            <person name="Ohm R.A."/>
            <person name="Feau N."/>
            <person name="Henrissat B."/>
            <person name="Schoch C.L."/>
            <person name="Horwitz B.A."/>
            <person name="Barry K.W."/>
            <person name="Condon B.J."/>
            <person name="Copeland A.C."/>
            <person name="Dhillon B."/>
            <person name="Glaser F."/>
            <person name="Hesse C.N."/>
            <person name="Kosti I."/>
            <person name="LaButti K."/>
            <person name="Lindquist E.A."/>
            <person name="Lucas S."/>
            <person name="Salamov A.A."/>
            <person name="Bradshaw R.E."/>
            <person name="Ciuffetti L."/>
            <person name="Hamelin R.C."/>
            <person name="Kema G.H.J."/>
            <person name="Lawrence C."/>
            <person name="Scott J.A."/>
            <person name="Spatafora J.W."/>
            <person name="Turgeon B.G."/>
            <person name="de Wit P.J.G.M."/>
            <person name="Zhong S."/>
            <person name="Goodwin S.B."/>
            <person name="Grigoriev I.V."/>
        </authorList>
    </citation>
    <scope>NUCLEOTIDE SEQUENCE [LARGE SCALE GENOMIC DNA]</scope>
    <source>
        <strain evidence="6">ND90Pr / ATCC 201652</strain>
    </source>
</reference>
<dbReference type="GeneID" id="19139274"/>
<dbReference type="OMA" id="WYPSAMI"/>
<dbReference type="OrthoDB" id="2019572at2759"/>
<dbReference type="Pfam" id="PF07250">
    <property type="entry name" value="Glyoxal_oxid_N"/>
    <property type="match status" value="1"/>
</dbReference>
<evidence type="ECO:0000256" key="1">
    <source>
        <dbReference type="ARBA" id="ARBA00022729"/>
    </source>
</evidence>
<feature type="domain" description="WSC" evidence="4">
    <location>
        <begin position="302"/>
        <end position="397"/>
    </location>
</feature>
<dbReference type="InterPro" id="IPR037293">
    <property type="entry name" value="Gal_Oxidase_central_sf"/>
</dbReference>
<feature type="chain" id="PRO_5004025528" description="WSC domain-containing protein" evidence="3">
    <location>
        <begin position="26"/>
        <end position="943"/>
    </location>
</feature>